<evidence type="ECO:0000313" key="2">
    <source>
        <dbReference type="EMBL" id="TWT97090.1"/>
    </source>
</evidence>
<proteinExistence type="predicted"/>
<comment type="caution">
    <text evidence="2">The sequence shown here is derived from an EMBL/GenBank/DDBJ whole genome shotgun (WGS) entry which is preliminary data.</text>
</comment>
<dbReference type="Proteomes" id="UP000317421">
    <property type="component" value="Unassembled WGS sequence"/>
</dbReference>
<keyword evidence="3" id="KW-1185">Reference proteome</keyword>
<sequence length="270" mass="28327" precursor="true">MNQLRCQVAFALFATLAATHSAQAVLGHFEGFEDPSWTAGGDNWNDNAGTITRATSGTAGITSSSGGAHAVLSGGGPFTRFGGYSSNFDGGFIASLDVYIDPAAFSPSEGFDYSVAVSNQSGSHLRDFIWHVGMDGSDLKVNASNNTDAVFNAFKLNNENGGNNFTITGAGWYTFEQNFYNDGGALAVDFNLYDDGGSALYSVTRSNAGDDIASIVGGNRYGWFTYNDIAGLAIDNTSLAAIPEPALAGVWALGAAVAGVRYRRRRNADN</sequence>
<dbReference type="OrthoDB" id="514320at2"/>
<dbReference type="AlphaFoldDB" id="A0A5C6ACE7"/>
<gene>
    <name evidence="2" type="ORF">Pla108_28670</name>
</gene>
<feature type="signal peptide" evidence="1">
    <location>
        <begin position="1"/>
        <end position="24"/>
    </location>
</feature>
<organism evidence="2 3">
    <name type="scientific">Botrimarina colliarenosi</name>
    <dbReference type="NCBI Taxonomy" id="2528001"/>
    <lineage>
        <taxon>Bacteria</taxon>
        <taxon>Pseudomonadati</taxon>
        <taxon>Planctomycetota</taxon>
        <taxon>Planctomycetia</taxon>
        <taxon>Pirellulales</taxon>
        <taxon>Lacipirellulaceae</taxon>
        <taxon>Botrimarina</taxon>
    </lineage>
</organism>
<evidence type="ECO:0008006" key="4">
    <source>
        <dbReference type="Google" id="ProtNLM"/>
    </source>
</evidence>
<name>A0A5C6ACE7_9BACT</name>
<evidence type="ECO:0000256" key="1">
    <source>
        <dbReference type="SAM" id="SignalP"/>
    </source>
</evidence>
<evidence type="ECO:0000313" key="3">
    <source>
        <dbReference type="Proteomes" id="UP000317421"/>
    </source>
</evidence>
<dbReference type="EMBL" id="SJPR01000003">
    <property type="protein sequence ID" value="TWT97090.1"/>
    <property type="molecule type" value="Genomic_DNA"/>
</dbReference>
<keyword evidence="1" id="KW-0732">Signal</keyword>
<accession>A0A5C6ACE7</accession>
<protein>
    <recommendedName>
        <fullName evidence="4">PEP-CTERM protein-sorting domain-containing protein</fullName>
    </recommendedName>
</protein>
<feature type="chain" id="PRO_5022871813" description="PEP-CTERM protein-sorting domain-containing protein" evidence="1">
    <location>
        <begin position="25"/>
        <end position="270"/>
    </location>
</feature>
<dbReference type="RefSeq" id="WP_146445580.1">
    <property type="nucleotide sequence ID" value="NZ_SJPR01000003.1"/>
</dbReference>
<reference evidence="2 3" key="1">
    <citation type="submission" date="2019-02" db="EMBL/GenBank/DDBJ databases">
        <title>Deep-cultivation of Planctomycetes and their phenomic and genomic characterization uncovers novel biology.</title>
        <authorList>
            <person name="Wiegand S."/>
            <person name="Jogler M."/>
            <person name="Boedeker C."/>
            <person name="Pinto D."/>
            <person name="Vollmers J."/>
            <person name="Rivas-Marin E."/>
            <person name="Kohn T."/>
            <person name="Peeters S.H."/>
            <person name="Heuer A."/>
            <person name="Rast P."/>
            <person name="Oberbeckmann S."/>
            <person name="Bunk B."/>
            <person name="Jeske O."/>
            <person name="Meyerdierks A."/>
            <person name="Storesund J.E."/>
            <person name="Kallscheuer N."/>
            <person name="Luecker S."/>
            <person name="Lage O.M."/>
            <person name="Pohl T."/>
            <person name="Merkel B.J."/>
            <person name="Hornburger P."/>
            <person name="Mueller R.-W."/>
            <person name="Bruemmer F."/>
            <person name="Labrenz M."/>
            <person name="Spormann A.M."/>
            <person name="Op Den Camp H."/>
            <person name="Overmann J."/>
            <person name="Amann R."/>
            <person name="Jetten M.S.M."/>
            <person name="Mascher T."/>
            <person name="Medema M.H."/>
            <person name="Devos D.P."/>
            <person name="Kaster A.-K."/>
            <person name="Ovreas L."/>
            <person name="Rohde M."/>
            <person name="Galperin M.Y."/>
            <person name="Jogler C."/>
        </authorList>
    </citation>
    <scope>NUCLEOTIDE SEQUENCE [LARGE SCALE GENOMIC DNA]</scope>
    <source>
        <strain evidence="2 3">Pla108</strain>
    </source>
</reference>